<evidence type="ECO:0000313" key="2">
    <source>
        <dbReference type="EMBL" id="TPN84437.1"/>
    </source>
</evidence>
<evidence type="ECO:0000259" key="1">
    <source>
        <dbReference type="Pfam" id="PF10988"/>
    </source>
</evidence>
<dbReference type="InterPro" id="IPR021255">
    <property type="entry name" value="DUF2807"/>
</dbReference>
<dbReference type="Proteomes" id="UP000315540">
    <property type="component" value="Unassembled WGS sequence"/>
</dbReference>
<keyword evidence="3" id="KW-1185">Reference proteome</keyword>
<reference evidence="2 3" key="1">
    <citation type="submission" date="2019-06" db="EMBL/GenBank/DDBJ databases">
        <authorList>
            <person name="Meng X."/>
        </authorList>
    </citation>
    <scope>NUCLEOTIDE SEQUENCE [LARGE SCALE GENOMIC DNA]</scope>
    <source>
        <strain evidence="2 3">M625</strain>
    </source>
</reference>
<gene>
    <name evidence="2" type="ORF">FHK87_16010</name>
</gene>
<dbReference type="EMBL" id="VFWZ01000005">
    <property type="protein sequence ID" value="TPN84437.1"/>
    <property type="molecule type" value="Genomic_DNA"/>
</dbReference>
<organism evidence="2 3">
    <name type="scientific">Aquimarina algicola</name>
    <dbReference type="NCBI Taxonomy" id="2589995"/>
    <lineage>
        <taxon>Bacteria</taxon>
        <taxon>Pseudomonadati</taxon>
        <taxon>Bacteroidota</taxon>
        <taxon>Flavobacteriia</taxon>
        <taxon>Flavobacteriales</taxon>
        <taxon>Flavobacteriaceae</taxon>
        <taxon>Aquimarina</taxon>
    </lineage>
</organism>
<name>A0A504J0U5_9FLAO</name>
<feature type="domain" description="Putative auto-transporter adhesin head GIN" evidence="1">
    <location>
        <begin position="30"/>
        <end position="209"/>
    </location>
</feature>
<accession>A0A504J0U5</accession>
<sequence>MKMIKTILTFVLCLPIILSAQKRTQELRSFDEIKVFDAINVTLIKSSENKAIISGKDTDKVSIVNNDGLLKVRMKIDNMLDGKETNVKIYHSETLNLVDANEKAKISSEDTIESKYLTVKAQEGAEVNLKIDTKNLNSKAVSGGEIKISGSAPNQEVIIRTGGQYNAKDLQSNRAEVTVFAGGKAFVNTKEYVDANVTAGGTVEVFGNPETIKKDKTLGGSIVMRK</sequence>
<proteinExistence type="predicted"/>
<dbReference type="OrthoDB" id="704821at2"/>
<protein>
    <submittedName>
        <fullName evidence="2">DUF2807 domain-containing protein</fullName>
    </submittedName>
</protein>
<dbReference type="Gene3D" id="2.160.20.120">
    <property type="match status" value="1"/>
</dbReference>
<evidence type="ECO:0000313" key="3">
    <source>
        <dbReference type="Proteomes" id="UP000315540"/>
    </source>
</evidence>
<dbReference type="AlphaFoldDB" id="A0A504J0U5"/>
<comment type="caution">
    <text evidence="2">The sequence shown here is derived from an EMBL/GenBank/DDBJ whole genome shotgun (WGS) entry which is preliminary data.</text>
</comment>
<dbReference type="Pfam" id="PF10988">
    <property type="entry name" value="DUF2807"/>
    <property type="match status" value="1"/>
</dbReference>